<feature type="transmembrane region" description="Helical" evidence="1">
    <location>
        <begin position="51"/>
        <end position="71"/>
    </location>
</feature>
<feature type="transmembrane region" description="Helical" evidence="1">
    <location>
        <begin position="6"/>
        <end position="21"/>
    </location>
</feature>
<dbReference type="AlphaFoldDB" id="A0A859FE57"/>
<dbReference type="RefSeq" id="WP_176008551.1">
    <property type="nucleotide sequence ID" value="NZ_CP041372.2"/>
</dbReference>
<keyword evidence="3" id="KW-1185">Reference proteome</keyword>
<evidence type="ECO:0000313" key="2">
    <source>
        <dbReference type="EMBL" id="QKS70515.1"/>
    </source>
</evidence>
<keyword evidence="1" id="KW-0472">Membrane</keyword>
<keyword evidence="1" id="KW-1133">Transmembrane helix</keyword>
<feature type="transmembrane region" description="Helical" evidence="1">
    <location>
        <begin position="26"/>
        <end position="45"/>
    </location>
</feature>
<evidence type="ECO:0000313" key="3">
    <source>
        <dbReference type="Proteomes" id="UP000318138"/>
    </source>
</evidence>
<gene>
    <name evidence="2" type="ORF">FLK61_27580</name>
</gene>
<proteinExistence type="predicted"/>
<organism evidence="2 3">
    <name type="scientific">Paenalkalicoccus suaedae</name>
    <dbReference type="NCBI Taxonomy" id="2592382"/>
    <lineage>
        <taxon>Bacteria</taxon>
        <taxon>Bacillati</taxon>
        <taxon>Bacillota</taxon>
        <taxon>Bacilli</taxon>
        <taxon>Bacillales</taxon>
        <taxon>Bacillaceae</taxon>
        <taxon>Paenalkalicoccus</taxon>
    </lineage>
</organism>
<dbReference type="Proteomes" id="UP000318138">
    <property type="component" value="Chromosome"/>
</dbReference>
<dbReference type="EMBL" id="CP041372">
    <property type="protein sequence ID" value="QKS70515.1"/>
    <property type="molecule type" value="Genomic_DNA"/>
</dbReference>
<evidence type="ECO:0000256" key="1">
    <source>
        <dbReference type="SAM" id="Phobius"/>
    </source>
</evidence>
<keyword evidence="1" id="KW-0812">Transmembrane</keyword>
<name>A0A859FE57_9BACI</name>
<dbReference type="KEGG" id="psua:FLK61_27580"/>
<sequence>MTIAMFVVFICGLAVVITALQRHSKLLLFLGTTVTIVGLLYITGLSHWYTFLPLAPSIGLLVTFVSTRFLFKEGF</sequence>
<reference evidence="3" key="1">
    <citation type="submission" date="2019-07" db="EMBL/GenBank/DDBJ databases">
        <title>Bacillus alkalisoli sp. nov. isolated from saline soil.</title>
        <authorList>
            <person name="Sun J.-Q."/>
            <person name="Xu L."/>
        </authorList>
    </citation>
    <scope>NUCLEOTIDE SEQUENCE [LARGE SCALE GENOMIC DNA]</scope>
    <source>
        <strain evidence="3">M4U3P1</strain>
    </source>
</reference>
<protein>
    <submittedName>
        <fullName evidence="2">Uncharacterized protein</fullName>
    </submittedName>
</protein>
<accession>A0A859FE57</accession>